<name>A0ABU7TEZ6_9HYPH</name>
<reference evidence="1 2" key="1">
    <citation type="journal article" date="2012" name="Genet. Mol. Biol.">
        <title>Analysis of 16S rRNA and mxaF genes revealing insights into Methylobacterium niche-specific plant association.</title>
        <authorList>
            <person name="Dourado M.N."/>
            <person name="Andreote F.D."/>
            <person name="Dini-Andreote F."/>
            <person name="Conti R."/>
            <person name="Araujo J.M."/>
            <person name="Araujo W.L."/>
        </authorList>
    </citation>
    <scope>NUCLEOTIDE SEQUENCE [LARGE SCALE GENOMIC DNA]</scope>
    <source>
        <strain evidence="1 2">SR1.6/4</strain>
    </source>
</reference>
<sequence>MPVVAAIVAALMTGRVYSFISGTGMEQLDRYLGDRRSAKLRARSEGAFRAAPLRAIRDPADAAGVLMMLVALARGTPTPEQEAAIEAGMRKVRHPDDDHAARMAYLRHAAAQALDAAIAVDHLAPLLREKLDASERDELERMMEAVANVHGGPIEAQKTLIARTVRVLAEQHRGRRRSRQPRPR</sequence>
<dbReference type="Proteomes" id="UP001349262">
    <property type="component" value="Unassembled WGS sequence"/>
</dbReference>
<accession>A0ABU7TEZ6</accession>
<comment type="caution">
    <text evidence="1">The sequence shown here is derived from an EMBL/GenBank/DDBJ whole genome shotgun (WGS) entry which is preliminary data.</text>
</comment>
<evidence type="ECO:0000313" key="2">
    <source>
        <dbReference type="Proteomes" id="UP001349262"/>
    </source>
</evidence>
<dbReference type="EMBL" id="MLBY01000005">
    <property type="protein sequence ID" value="MEE7458834.1"/>
    <property type="molecule type" value="Genomic_DNA"/>
</dbReference>
<proteinExistence type="predicted"/>
<organism evidence="1 2">
    <name type="scientific">Methylobacterium radiotolerans</name>
    <dbReference type="NCBI Taxonomy" id="31998"/>
    <lineage>
        <taxon>Bacteria</taxon>
        <taxon>Pseudomonadati</taxon>
        <taxon>Pseudomonadota</taxon>
        <taxon>Alphaproteobacteria</taxon>
        <taxon>Hyphomicrobiales</taxon>
        <taxon>Methylobacteriaceae</taxon>
        <taxon>Methylobacterium</taxon>
    </lineage>
</organism>
<evidence type="ECO:0008006" key="3">
    <source>
        <dbReference type="Google" id="ProtNLM"/>
    </source>
</evidence>
<keyword evidence="2" id="KW-1185">Reference proteome</keyword>
<protein>
    <recommendedName>
        <fullName evidence="3">Co-chaperone DjlA N-terminal domain-containing protein</fullName>
    </recommendedName>
</protein>
<evidence type="ECO:0000313" key="1">
    <source>
        <dbReference type="EMBL" id="MEE7458834.1"/>
    </source>
</evidence>
<gene>
    <name evidence="1" type="ORF">MRSR164_19235</name>
</gene>